<evidence type="ECO:0000259" key="3">
    <source>
        <dbReference type="PROSITE" id="PS51186"/>
    </source>
</evidence>
<protein>
    <recommendedName>
        <fullName evidence="3">N-acetyltransferase domain-containing protein</fullName>
    </recommendedName>
</protein>
<dbReference type="Pfam" id="PF00583">
    <property type="entry name" value="Acetyltransf_1"/>
    <property type="match status" value="2"/>
</dbReference>
<dbReference type="EMBL" id="PFAP01000018">
    <property type="protein sequence ID" value="PIR94122.1"/>
    <property type="molecule type" value="Genomic_DNA"/>
</dbReference>
<evidence type="ECO:0000313" key="5">
    <source>
        <dbReference type="Proteomes" id="UP000229901"/>
    </source>
</evidence>
<feature type="domain" description="N-acetyltransferase" evidence="3">
    <location>
        <begin position="198"/>
        <end position="358"/>
    </location>
</feature>
<keyword evidence="1" id="KW-0808">Transferase</keyword>
<reference evidence="5" key="1">
    <citation type="submission" date="2017-09" db="EMBL/GenBank/DDBJ databases">
        <title>Depth-based differentiation of microbial function through sediment-hosted aquifers and enrichment of novel symbionts in the deep terrestrial subsurface.</title>
        <authorList>
            <person name="Probst A.J."/>
            <person name="Ladd B."/>
            <person name="Jarett J.K."/>
            <person name="Geller-Mcgrath D.E."/>
            <person name="Sieber C.M.K."/>
            <person name="Emerson J.B."/>
            <person name="Anantharaman K."/>
            <person name="Thomas B.C."/>
            <person name="Malmstrom R."/>
            <person name="Stieglmeier M."/>
            <person name="Klingl A."/>
            <person name="Woyke T."/>
            <person name="Ryan C.M."/>
            <person name="Banfield J.F."/>
        </authorList>
    </citation>
    <scope>NUCLEOTIDE SEQUENCE [LARGE SCALE GENOMIC DNA]</scope>
</reference>
<dbReference type="CDD" id="cd04301">
    <property type="entry name" value="NAT_SF"/>
    <property type="match status" value="2"/>
</dbReference>
<dbReference type="Proteomes" id="UP000229901">
    <property type="component" value="Unassembled WGS sequence"/>
</dbReference>
<dbReference type="PANTHER" id="PTHR43877">
    <property type="entry name" value="AMINOALKYLPHOSPHONATE N-ACETYLTRANSFERASE-RELATED-RELATED"/>
    <property type="match status" value="1"/>
</dbReference>
<dbReference type="GO" id="GO:0016747">
    <property type="term" value="F:acyltransferase activity, transferring groups other than amino-acyl groups"/>
    <property type="evidence" value="ECO:0007669"/>
    <property type="project" value="InterPro"/>
</dbReference>
<dbReference type="InterPro" id="IPR016181">
    <property type="entry name" value="Acyl_CoA_acyltransferase"/>
</dbReference>
<comment type="caution">
    <text evidence="4">The sequence shown here is derived from an EMBL/GenBank/DDBJ whole genome shotgun (WGS) entry which is preliminary data.</text>
</comment>
<dbReference type="PROSITE" id="PS51186">
    <property type="entry name" value="GNAT"/>
    <property type="match status" value="2"/>
</dbReference>
<name>A0A2H0V4X3_9BACT</name>
<proteinExistence type="predicted"/>
<dbReference type="AlphaFoldDB" id="A0A2H0V4X3"/>
<dbReference type="InterPro" id="IPR000182">
    <property type="entry name" value="GNAT_dom"/>
</dbReference>
<keyword evidence="2" id="KW-0012">Acyltransferase</keyword>
<accession>A0A2H0V4X3</accession>
<organism evidence="4 5">
    <name type="scientific">Candidatus Falkowbacteria bacterium CG10_big_fil_rev_8_21_14_0_10_39_11</name>
    <dbReference type="NCBI Taxonomy" id="1974565"/>
    <lineage>
        <taxon>Bacteria</taxon>
        <taxon>Candidatus Falkowiibacteriota</taxon>
    </lineage>
</organism>
<evidence type="ECO:0000313" key="4">
    <source>
        <dbReference type="EMBL" id="PIR94122.1"/>
    </source>
</evidence>
<gene>
    <name evidence="4" type="ORF">COT97_03050</name>
</gene>
<dbReference type="InterPro" id="IPR050832">
    <property type="entry name" value="Bact_Acetyltransf"/>
</dbReference>
<dbReference type="Gene3D" id="3.40.630.30">
    <property type="match status" value="2"/>
</dbReference>
<evidence type="ECO:0000256" key="2">
    <source>
        <dbReference type="ARBA" id="ARBA00023315"/>
    </source>
</evidence>
<evidence type="ECO:0000256" key="1">
    <source>
        <dbReference type="ARBA" id="ARBA00022679"/>
    </source>
</evidence>
<dbReference type="SUPFAM" id="SSF55729">
    <property type="entry name" value="Acyl-CoA N-acyltransferases (Nat)"/>
    <property type="match status" value="2"/>
</dbReference>
<feature type="domain" description="N-acetyltransferase" evidence="3">
    <location>
        <begin position="32"/>
        <end position="180"/>
    </location>
</feature>
<sequence length="358" mass="41226">MNFELLLASTQRGKQQFTMNCKNLTTQGGAMLLVREKQPSDVGLEDQIKVLVDADMQTGVFVGKAVAEIREELDLGKSLVAFWGQEIVGYVSYRDWGQVIEIMTIFVKEEYRSRGIGQYLGGCIFFKIKNSCPSKKIVVLPNKLSKPIFEKLGFCYFSKAIMPDILRDACGGCPEKNNFPICHCNYMEYLRPQKVYFEVLSDITKSQFENQYIHLYQQVWRFAPWYEDWSLDEVVSEVEGYKTKRNPVFILAYCESRLLGFCCGYSASSNSELSQKLTAPDVDFYISEFAVISGARLHGLGNQLLQRMIESVRSLGIKHAYCRTKSREAIHLFEKNNFQQLDFTSDDDNQRHYFKLEL</sequence>